<dbReference type="SUPFAM" id="SSF47413">
    <property type="entry name" value="lambda repressor-like DNA-binding domains"/>
    <property type="match status" value="1"/>
</dbReference>
<dbReference type="Pfam" id="PF13560">
    <property type="entry name" value="HTH_31"/>
    <property type="match status" value="1"/>
</dbReference>
<dbReference type="CDD" id="cd00093">
    <property type="entry name" value="HTH_XRE"/>
    <property type="match status" value="1"/>
</dbReference>
<dbReference type="GO" id="GO:0003677">
    <property type="term" value="F:DNA binding"/>
    <property type="evidence" value="ECO:0007669"/>
    <property type="project" value="InterPro"/>
</dbReference>
<dbReference type="InterPro" id="IPR001387">
    <property type="entry name" value="Cro/C1-type_HTH"/>
</dbReference>
<dbReference type="SMART" id="SM00530">
    <property type="entry name" value="HTH_XRE"/>
    <property type="match status" value="1"/>
</dbReference>
<comment type="caution">
    <text evidence="2">The sequence shown here is derived from an EMBL/GenBank/DDBJ whole genome shotgun (WGS) entry which is preliminary data.</text>
</comment>
<proteinExistence type="predicted"/>
<accession>A0A426UBS0</accession>
<evidence type="ECO:0000313" key="2">
    <source>
        <dbReference type="EMBL" id="RRR78084.1"/>
    </source>
</evidence>
<dbReference type="AlphaFoldDB" id="A0A426UBS0"/>
<evidence type="ECO:0000313" key="3">
    <source>
        <dbReference type="Proteomes" id="UP000280307"/>
    </source>
</evidence>
<dbReference type="Gene3D" id="1.10.260.40">
    <property type="entry name" value="lambda repressor-like DNA-binding domains"/>
    <property type="match status" value="1"/>
</dbReference>
<gene>
    <name evidence="2" type="ORF">EI684_00735</name>
</gene>
<sequence>MGHGFMRMWDGSAWIQARVPRRSHERRGRPHHRCVVRCSAPAGFVPCPMPKRIQDLPEEYLVNQRSVARDIGLRVRIRRAALDLTQEHVRARMELERVVVSRTQFSRIEKGEAFPNAAEIIALRKTLGVSYTWLLEGKEEASRREGE</sequence>
<feature type="domain" description="HTH cro/C1-type" evidence="1">
    <location>
        <begin position="100"/>
        <end position="134"/>
    </location>
</feature>
<name>A0A426UBS0_9CHLR</name>
<dbReference type="Proteomes" id="UP000280307">
    <property type="component" value="Unassembled WGS sequence"/>
</dbReference>
<dbReference type="EMBL" id="RSAS01000031">
    <property type="protein sequence ID" value="RRR78084.1"/>
    <property type="molecule type" value="Genomic_DNA"/>
</dbReference>
<dbReference type="PROSITE" id="PS50943">
    <property type="entry name" value="HTH_CROC1"/>
    <property type="match status" value="1"/>
</dbReference>
<evidence type="ECO:0000259" key="1">
    <source>
        <dbReference type="PROSITE" id="PS50943"/>
    </source>
</evidence>
<reference evidence="2 3" key="1">
    <citation type="submission" date="2018-12" db="EMBL/GenBank/DDBJ databases">
        <title>Genome Sequence of Candidatus Viridilinea halotolerans isolated from saline sulfide-rich spring.</title>
        <authorList>
            <person name="Grouzdev D.S."/>
            <person name="Burganskaya E.I."/>
            <person name="Krutkina M.S."/>
            <person name="Sukhacheva M.V."/>
            <person name="Gorlenko V.M."/>
        </authorList>
    </citation>
    <scope>NUCLEOTIDE SEQUENCE [LARGE SCALE GENOMIC DNA]</scope>
    <source>
        <strain evidence="2">Chok-6</strain>
    </source>
</reference>
<organism evidence="2 3">
    <name type="scientific">Candidatus Viridilinea halotolerans</name>
    <dbReference type="NCBI Taxonomy" id="2491704"/>
    <lineage>
        <taxon>Bacteria</taxon>
        <taxon>Bacillati</taxon>
        <taxon>Chloroflexota</taxon>
        <taxon>Chloroflexia</taxon>
        <taxon>Chloroflexales</taxon>
        <taxon>Chloroflexineae</taxon>
        <taxon>Oscillochloridaceae</taxon>
        <taxon>Candidatus Viridilinea</taxon>
    </lineage>
</organism>
<protein>
    <submittedName>
        <fullName evidence="2">XRE family transcriptional regulator</fullName>
    </submittedName>
</protein>
<dbReference type="InterPro" id="IPR010982">
    <property type="entry name" value="Lambda_DNA-bd_dom_sf"/>
</dbReference>